<dbReference type="Gene3D" id="1.10.150.80">
    <property type="entry name" value="HRDC domain"/>
    <property type="match status" value="1"/>
</dbReference>
<dbReference type="Pfam" id="PF14493">
    <property type="entry name" value="HTH_40"/>
    <property type="match status" value="1"/>
</dbReference>
<keyword evidence="4" id="KW-0378">Hydrolase</keyword>
<dbReference type="GO" id="GO:0043138">
    <property type="term" value="F:3'-5' DNA helicase activity"/>
    <property type="evidence" value="ECO:0007669"/>
    <property type="project" value="UniProtKB-EC"/>
</dbReference>
<dbReference type="GO" id="GO:0006281">
    <property type="term" value="P:DNA repair"/>
    <property type="evidence" value="ECO:0007669"/>
    <property type="project" value="InterPro"/>
</dbReference>
<dbReference type="Pfam" id="PF00570">
    <property type="entry name" value="HRDC"/>
    <property type="match status" value="1"/>
</dbReference>
<dbReference type="SUPFAM" id="SSF47819">
    <property type="entry name" value="HRDC-like"/>
    <property type="match status" value="1"/>
</dbReference>
<dbReference type="GO" id="GO:0003676">
    <property type="term" value="F:nucleic acid binding"/>
    <property type="evidence" value="ECO:0007669"/>
    <property type="project" value="InterPro"/>
</dbReference>
<dbReference type="SUPFAM" id="SSF46785">
    <property type="entry name" value="Winged helix' DNA-binding domain"/>
    <property type="match status" value="1"/>
</dbReference>
<dbReference type="SMART" id="SM00341">
    <property type="entry name" value="HRDC"/>
    <property type="match status" value="1"/>
</dbReference>
<keyword evidence="4" id="KW-0067">ATP-binding</keyword>
<accession>A2A0N8</accession>
<dbReference type="InterPro" id="IPR036390">
    <property type="entry name" value="WH_DNA-bd_sf"/>
</dbReference>
<dbReference type="InterPro" id="IPR018982">
    <property type="entry name" value="RQC_domain"/>
</dbReference>
<dbReference type="Gene3D" id="1.10.10.10">
    <property type="entry name" value="Winged helix-like DNA-binding domain superfamily/Winged helix DNA-binding domain"/>
    <property type="match status" value="1"/>
</dbReference>
<evidence type="ECO:0000256" key="1">
    <source>
        <dbReference type="ARBA" id="ARBA00034617"/>
    </source>
</evidence>
<dbReference type="AlphaFoldDB" id="A2A0N8"/>
<dbReference type="GO" id="GO:0006260">
    <property type="term" value="P:DNA replication"/>
    <property type="evidence" value="ECO:0007669"/>
    <property type="project" value="InterPro"/>
</dbReference>
<dbReference type="InterPro" id="IPR002121">
    <property type="entry name" value="HRDC_dom"/>
</dbReference>
<evidence type="ECO:0000313" key="5">
    <source>
        <dbReference type="Proteomes" id="UP000004095"/>
    </source>
</evidence>
<dbReference type="eggNOG" id="COG0514">
    <property type="taxonomic scope" value="Bacteria"/>
</dbReference>
<keyword evidence="5" id="KW-1185">Reference proteome</keyword>
<reference evidence="4 5" key="1">
    <citation type="submission" date="2007-01" db="EMBL/GenBank/DDBJ databases">
        <authorList>
            <person name="Haygood M."/>
            <person name="Podell S."/>
            <person name="Anderson C."/>
            <person name="Hopkinson B."/>
            <person name="Roe K."/>
            <person name="Barbeau K."/>
            <person name="Gaasterland T."/>
            <person name="Ferriera S."/>
            <person name="Johnson J."/>
            <person name="Kravitz S."/>
            <person name="Beeson K."/>
            <person name="Sutton G."/>
            <person name="Rogers Y.-H."/>
            <person name="Friedman R."/>
            <person name="Frazier M."/>
            <person name="Venter J.C."/>
        </authorList>
    </citation>
    <scope>NUCLEOTIDE SEQUENCE [LARGE SCALE GENOMIC DNA]</scope>
    <source>
        <strain evidence="4 5">ATCC 23134</strain>
    </source>
</reference>
<dbReference type="InterPro" id="IPR010997">
    <property type="entry name" value="HRDC-like_sf"/>
</dbReference>
<proteinExistence type="predicted"/>
<organism evidence="4 5">
    <name type="scientific">Microscilla marina ATCC 23134</name>
    <dbReference type="NCBI Taxonomy" id="313606"/>
    <lineage>
        <taxon>Bacteria</taxon>
        <taxon>Pseudomonadati</taxon>
        <taxon>Bacteroidota</taxon>
        <taxon>Cytophagia</taxon>
        <taxon>Cytophagales</taxon>
        <taxon>Microscillaceae</taxon>
        <taxon>Microscilla</taxon>
    </lineage>
</organism>
<comment type="caution">
    <text evidence="4">The sequence shown here is derived from an EMBL/GenBank/DDBJ whole genome shotgun (WGS) entry which is preliminary data.</text>
</comment>
<evidence type="ECO:0000256" key="2">
    <source>
        <dbReference type="ARBA" id="ARBA00034808"/>
    </source>
</evidence>
<dbReference type="PROSITE" id="PS50967">
    <property type="entry name" value="HRDC"/>
    <property type="match status" value="1"/>
</dbReference>
<keyword evidence="4" id="KW-0547">Nucleotide-binding</keyword>
<dbReference type="EC" id="5.6.2.4" evidence="2"/>
<comment type="catalytic activity">
    <reaction evidence="1">
        <text>Couples ATP hydrolysis with the unwinding of duplex DNA by translocating in the 3'-5' direction.</text>
        <dbReference type="EC" id="5.6.2.4"/>
    </reaction>
</comment>
<dbReference type="Pfam" id="PF09382">
    <property type="entry name" value="RQC"/>
    <property type="match status" value="1"/>
</dbReference>
<keyword evidence="4" id="KW-0347">Helicase</keyword>
<dbReference type="GO" id="GO:0016787">
    <property type="term" value="F:hydrolase activity"/>
    <property type="evidence" value="ECO:0007669"/>
    <property type="project" value="UniProtKB-KW"/>
</dbReference>
<evidence type="ECO:0000313" key="4">
    <source>
        <dbReference type="EMBL" id="EAY23800.1"/>
    </source>
</evidence>
<dbReference type="GO" id="GO:0000166">
    <property type="term" value="F:nucleotide binding"/>
    <property type="evidence" value="ECO:0007669"/>
    <property type="project" value="InterPro"/>
</dbReference>
<dbReference type="InterPro" id="IPR029491">
    <property type="entry name" value="Helicase_HTH"/>
</dbReference>
<dbReference type="InterPro" id="IPR036388">
    <property type="entry name" value="WH-like_DNA-bd_sf"/>
</dbReference>
<evidence type="ECO:0000259" key="3">
    <source>
        <dbReference type="PROSITE" id="PS50967"/>
    </source>
</evidence>
<feature type="domain" description="HRDC" evidence="3">
    <location>
        <begin position="76"/>
        <end position="156"/>
    </location>
</feature>
<gene>
    <name evidence="4" type="ORF">M23134_08475</name>
</gene>
<dbReference type="Proteomes" id="UP000004095">
    <property type="component" value="Unassembled WGS sequence"/>
</dbReference>
<dbReference type="RefSeq" id="WP_002706341.1">
    <property type="nucleotide sequence ID" value="NZ_AAWS01000125.1"/>
</dbReference>
<name>A2A0N8_MICM2</name>
<protein>
    <recommendedName>
        <fullName evidence="2">DNA 3'-5' helicase</fullName>
        <ecNumber evidence="2">5.6.2.4</ecNumber>
    </recommendedName>
</protein>
<feature type="non-terminal residue" evidence="4">
    <location>
        <position position="1"/>
    </location>
</feature>
<sequence>QTFGAGKDVSFQDWRDYLQQMINLGVFEIAYDQNLALKTAELGNQILAGAQKLLLSKPTEKTFAKAPAERPKSKKAVAKEGLFEALRTLRKQIADSQSIAPHIIFNDATLTEMSDNRPYTKADFLEVSGVTQTKMEQYGQTFINEIVRVSVAQYQAGATVKGASPLTTYQLYKQGLTPKEIVAERAKAEGKALNPVTVEGHLISLYKKGYSVDLMRFTNATAVSDIQQVLHQDLGEDGFKGIHEQFGGKYSYFEIRIAKPKKPNTFCIRLFCLRA</sequence>
<dbReference type="InterPro" id="IPR044876">
    <property type="entry name" value="HRDC_dom_sf"/>
</dbReference>
<dbReference type="EMBL" id="AAWS01000125">
    <property type="protein sequence ID" value="EAY23800.1"/>
    <property type="molecule type" value="Genomic_DNA"/>
</dbReference>